<keyword evidence="4" id="KW-1185">Reference proteome</keyword>
<dbReference type="Proteomes" id="UP000736583">
    <property type="component" value="Unassembled WGS sequence"/>
</dbReference>
<sequence>MMKIFTVCGAGVGSSMMLKVYTQQILDKEGIDAEVNAADIGSVNPAEADIIITTSDFANVLRNSEAKIIRIDNLMDKQYLRDQLLEVIKTL</sequence>
<protein>
    <submittedName>
        <fullName evidence="3">PTS sugar transporter subunit IIB</fullName>
    </submittedName>
</protein>
<evidence type="ECO:0000259" key="2">
    <source>
        <dbReference type="PROSITE" id="PS51099"/>
    </source>
</evidence>
<dbReference type="InterPro" id="IPR036095">
    <property type="entry name" value="PTS_EIIB-like_sf"/>
</dbReference>
<accession>A0ABS6F4S0</accession>
<organism evidence="3 4">
    <name type="scientific">Clostridium simiarum</name>
    <dbReference type="NCBI Taxonomy" id="2841506"/>
    <lineage>
        <taxon>Bacteria</taxon>
        <taxon>Bacillati</taxon>
        <taxon>Bacillota</taxon>
        <taxon>Clostridia</taxon>
        <taxon>Eubacteriales</taxon>
        <taxon>Clostridiaceae</taxon>
        <taxon>Clostridium</taxon>
    </lineage>
</organism>
<evidence type="ECO:0000313" key="4">
    <source>
        <dbReference type="Proteomes" id="UP000736583"/>
    </source>
</evidence>
<dbReference type="CDD" id="cd05563">
    <property type="entry name" value="PTS_IIB_ascorbate"/>
    <property type="match status" value="1"/>
</dbReference>
<reference evidence="3 4" key="1">
    <citation type="submission" date="2021-06" db="EMBL/GenBank/DDBJ databases">
        <authorList>
            <person name="Sun Q."/>
            <person name="Li D."/>
        </authorList>
    </citation>
    <scope>NUCLEOTIDE SEQUENCE [LARGE SCALE GENOMIC DNA]</scope>
    <source>
        <strain evidence="3 4">MSJ-4</strain>
    </source>
</reference>
<feature type="domain" description="PTS EIIB type-2" evidence="2">
    <location>
        <begin position="2"/>
        <end position="91"/>
    </location>
</feature>
<dbReference type="PROSITE" id="PS51099">
    <property type="entry name" value="PTS_EIIB_TYPE_2"/>
    <property type="match status" value="1"/>
</dbReference>
<evidence type="ECO:0000256" key="1">
    <source>
        <dbReference type="ARBA" id="ARBA00022679"/>
    </source>
</evidence>
<dbReference type="InterPro" id="IPR013011">
    <property type="entry name" value="PTS_EIIB_2"/>
</dbReference>
<comment type="caution">
    <text evidence="3">The sequence shown here is derived from an EMBL/GenBank/DDBJ whole genome shotgun (WGS) entry which is preliminary data.</text>
</comment>
<name>A0ABS6F4S0_9CLOT</name>
<keyword evidence="3" id="KW-0813">Transport</keyword>
<dbReference type="EMBL" id="JAHLQL010000004">
    <property type="protein sequence ID" value="MBU5592537.1"/>
    <property type="molecule type" value="Genomic_DNA"/>
</dbReference>
<proteinExistence type="predicted"/>
<evidence type="ECO:0000313" key="3">
    <source>
        <dbReference type="EMBL" id="MBU5592537.1"/>
    </source>
</evidence>
<keyword evidence="1" id="KW-0808">Transferase</keyword>
<gene>
    <name evidence="3" type="ORF">KQI89_12300</name>
</gene>
<dbReference type="Gene3D" id="3.40.50.2300">
    <property type="match status" value="1"/>
</dbReference>
<dbReference type="InterPro" id="IPR003501">
    <property type="entry name" value="PTS_EIIB_2/3"/>
</dbReference>
<dbReference type="Pfam" id="PF02302">
    <property type="entry name" value="PTS_IIB"/>
    <property type="match status" value="1"/>
</dbReference>
<keyword evidence="3" id="KW-0762">Sugar transport</keyword>
<dbReference type="SUPFAM" id="SSF52794">
    <property type="entry name" value="PTS system IIB component-like"/>
    <property type="match status" value="1"/>
</dbReference>